<sequence length="103" mass="11375">MVVPRGGLFSWHLAGRRMAGVVFRLVPSLLPAAPLSRADYRASMQRPRSTRDLPGIGVVGCRGGWSLQARQVAKGNQPRPGRVTSWSAARRTGERRILRTQSR</sequence>
<proteinExistence type="predicted"/>
<dbReference type="Proteomes" id="UP001241169">
    <property type="component" value="Unassembled WGS sequence"/>
</dbReference>
<organism evidence="2 3">
    <name type="scientific">Colletotrichum paranaense</name>
    <dbReference type="NCBI Taxonomy" id="1914294"/>
    <lineage>
        <taxon>Eukaryota</taxon>
        <taxon>Fungi</taxon>
        <taxon>Dikarya</taxon>
        <taxon>Ascomycota</taxon>
        <taxon>Pezizomycotina</taxon>
        <taxon>Sordariomycetes</taxon>
        <taxon>Hypocreomycetidae</taxon>
        <taxon>Glomerellales</taxon>
        <taxon>Glomerellaceae</taxon>
        <taxon>Colletotrichum</taxon>
        <taxon>Colletotrichum acutatum species complex</taxon>
    </lineage>
</organism>
<gene>
    <name evidence="2" type="ORF">CPAR01_08632</name>
</gene>
<feature type="region of interest" description="Disordered" evidence="1">
    <location>
        <begin position="71"/>
        <end position="103"/>
    </location>
</feature>
<evidence type="ECO:0000256" key="1">
    <source>
        <dbReference type="SAM" id="MobiDB-lite"/>
    </source>
</evidence>
<name>A0ABQ9SKT7_9PEZI</name>
<protein>
    <recommendedName>
        <fullName evidence="4">Secreted protein</fullName>
    </recommendedName>
</protein>
<evidence type="ECO:0008006" key="4">
    <source>
        <dbReference type="Google" id="ProtNLM"/>
    </source>
</evidence>
<dbReference type="RefSeq" id="XP_060349270.1">
    <property type="nucleotide sequence ID" value="XM_060492900.1"/>
</dbReference>
<dbReference type="GeneID" id="85376799"/>
<dbReference type="EMBL" id="MOPA01000006">
    <property type="protein sequence ID" value="KAK1538519.1"/>
    <property type="molecule type" value="Genomic_DNA"/>
</dbReference>
<reference evidence="2 3" key="1">
    <citation type="submission" date="2016-10" db="EMBL/GenBank/DDBJ databases">
        <title>The genome sequence of Colletotrichum fioriniae PJ7.</title>
        <authorList>
            <person name="Baroncelli R."/>
        </authorList>
    </citation>
    <scope>NUCLEOTIDE SEQUENCE [LARGE SCALE GENOMIC DNA]</scope>
    <source>
        <strain evidence="2 3">IMI 384185</strain>
    </source>
</reference>
<accession>A0ABQ9SKT7</accession>
<comment type="caution">
    <text evidence="2">The sequence shown here is derived from an EMBL/GenBank/DDBJ whole genome shotgun (WGS) entry which is preliminary data.</text>
</comment>
<evidence type="ECO:0000313" key="3">
    <source>
        <dbReference type="Proteomes" id="UP001241169"/>
    </source>
</evidence>
<keyword evidence="3" id="KW-1185">Reference proteome</keyword>
<evidence type="ECO:0000313" key="2">
    <source>
        <dbReference type="EMBL" id="KAK1538519.1"/>
    </source>
</evidence>